<dbReference type="GO" id="GO:0016874">
    <property type="term" value="F:ligase activity"/>
    <property type="evidence" value="ECO:0007669"/>
    <property type="project" value="UniProtKB-KW"/>
</dbReference>
<name>A0A558BM78_9PSEU</name>
<sequence length="64" mass="6907">MAHVFRVPLGRVPLLTACCGFQIPPADAELLTRPAGMPCERCLVLAAKQTEAGQVPEPRRPRLG</sequence>
<dbReference type="Proteomes" id="UP000320011">
    <property type="component" value="Unassembled WGS sequence"/>
</dbReference>
<accession>A0A558BM78</accession>
<evidence type="ECO:0000313" key="1">
    <source>
        <dbReference type="EMBL" id="TVT37608.1"/>
    </source>
</evidence>
<protein>
    <submittedName>
        <fullName evidence="1">4-coumarate--CoA ligase family protein</fullName>
    </submittedName>
</protein>
<gene>
    <name evidence="1" type="ORF">FNH05_24760</name>
</gene>
<dbReference type="RefSeq" id="WP_144591106.1">
    <property type="nucleotide sequence ID" value="NZ_VJWX01000295.1"/>
</dbReference>
<dbReference type="AlphaFoldDB" id="A0A558BM78"/>
<reference evidence="1 2" key="1">
    <citation type="submission" date="2019-07" db="EMBL/GenBank/DDBJ databases">
        <authorList>
            <person name="Duangmal K."/>
            <person name="Teo W.F.A."/>
        </authorList>
    </citation>
    <scope>NUCLEOTIDE SEQUENCE [LARGE SCALE GENOMIC DNA]</scope>
    <source>
        <strain evidence="1 2">TBRC 6029</strain>
    </source>
</reference>
<evidence type="ECO:0000313" key="2">
    <source>
        <dbReference type="Proteomes" id="UP000320011"/>
    </source>
</evidence>
<keyword evidence="1" id="KW-0436">Ligase</keyword>
<organism evidence="1 2">
    <name type="scientific">Amycolatopsis rhizosphaerae</name>
    <dbReference type="NCBI Taxonomy" id="2053003"/>
    <lineage>
        <taxon>Bacteria</taxon>
        <taxon>Bacillati</taxon>
        <taxon>Actinomycetota</taxon>
        <taxon>Actinomycetes</taxon>
        <taxon>Pseudonocardiales</taxon>
        <taxon>Pseudonocardiaceae</taxon>
        <taxon>Amycolatopsis</taxon>
    </lineage>
</organism>
<keyword evidence="2" id="KW-1185">Reference proteome</keyword>
<dbReference type="OrthoDB" id="3625434at2"/>
<proteinExistence type="predicted"/>
<dbReference type="EMBL" id="VJWX01000295">
    <property type="protein sequence ID" value="TVT37608.1"/>
    <property type="molecule type" value="Genomic_DNA"/>
</dbReference>
<comment type="caution">
    <text evidence="1">The sequence shown here is derived from an EMBL/GenBank/DDBJ whole genome shotgun (WGS) entry which is preliminary data.</text>
</comment>
<reference evidence="1 2" key="2">
    <citation type="submission" date="2019-08" db="EMBL/GenBank/DDBJ databases">
        <title>Amycolatopsis acidicola sp. nov., isolated from peat swamp forest soil.</title>
        <authorList>
            <person name="Srisuk N."/>
        </authorList>
    </citation>
    <scope>NUCLEOTIDE SEQUENCE [LARGE SCALE GENOMIC DNA]</scope>
    <source>
        <strain evidence="1 2">TBRC 6029</strain>
    </source>
</reference>